<keyword evidence="5" id="KW-0418">Kinase</keyword>
<keyword evidence="6" id="KW-0902">Two-component regulatory system</keyword>
<dbReference type="Gene3D" id="3.30.450.20">
    <property type="entry name" value="PAS domain"/>
    <property type="match status" value="2"/>
</dbReference>
<reference evidence="8 9" key="1">
    <citation type="submission" date="2018-01" db="EMBL/GenBank/DDBJ databases">
        <title>Genomic Encyclopedia of Archaeal and Bacterial Type Strains, Phase II (KMG-II): from individual species to whole genera.</title>
        <authorList>
            <person name="Goeker M."/>
        </authorList>
    </citation>
    <scope>NUCLEOTIDE SEQUENCE [LARGE SCALE GENOMIC DNA]</scope>
    <source>
        <strain evidence="8 9">DSM 17023</strain>
    </source>
</reference>
<dbReference type="InterPro" id="IPR003594">
    <property type="entry name" value="HATPase_dom"/>
</dbReference>
<dbReference type="InterPro" id="IPR036890">
    <property type="entry name" value="HATPase_C_sf"/>
</dbReference>
<evidence type="ECO:0000313" key="8">
    <source>
        <dbReference type="EMBL" id="POF30447.1"/>
    </source>
</evidence>
<evidence type="ECO:0000256" key="2">
    <source>
        <dbReference type="ARBA" id="ARBA00012438"/>
    </source>
</evidence>
<dbReference type="SUPFAM" id="SSF47384">
    <property type="entry name" value="Homodimeric domain of signal transducing histidine kinase"/>
    <property type="match status" value="1"/>
</dbReference>
<dbReference type="SMART" id="SM00387">
    <property type="entry name" value="HATPase_c"/>
    <property type="match status" value="1"/>
</dbReference>
<dbReference type="Proteomes" id="UP000236959">
    <property type="component" value="Unassembled WGS sequence"/>
</dbReference>
<dbReference type="Gene3D" id="3.30.565.10">
    <property type="entry name" value="Histidine kinase-like ATPase, C-terminal domain"/>
    <property type="match status" value="1"/>
</dbReference>
<feature type="domain" description="Histidine kinase" evidence="7">
    <location>
        <begin position="296"/>
        <end position="511"/>
    </location>
</feature>
<dbReference type="Pfam" id="PF00512">
    <property type="entry name" value="HisKA"/>
    <property type="match status" value="1"/>
</dbReference>
<dbReference type="PANTHER" id="PTHR43711:SF1">
    <property type="entry name" value="HISTIDINE KINASE 1"/>
    <property type="match status" value="1"/>
</dbReference>
<gene>
    <name evidence="8" type="ORF">CLV41_10660</name>
</gene>
<dbReference type="InterPro" id="IPR003661">
    <property type="entry name" value="HisK_dim/P_dom"/>
</dbReference>
<dbReference type="GO" id="GO:0000155">
    <property type="term" value="F:phosphorelay sensor kinase activity"/>
    <property type="evidence" value="ECO:0007669"/>
    <property type="project" value="InterPro"/>
</dbReference>
<dbReference type="OrthoDB" id="9796100at2"/>
<dbReference type="InterPro" id="IPR004358">
    <property type="entry name" value="Sig_transdc_His_kin-like_C"/>
</dbReference>
<dbReference type="InterPro" id="IPR036097">
    <property type="entry name" value="HisK_dim/P_sf"/>
</dbReference>
<keyword evidence="4" id="KW-0808">Transferase</keyword>
<dbReference type="EC" id="2.7.13.3" evidence="2"/>
<name>A0A2S3URU2_9HYPH</name>
<protein>
    <recommendedName>
        <fullName evidence="2">histidine kinase</fullName>
        <ecNumber evidence="2">2.7.13.3</ecNumber>
    </recommendedName>
</protein>
<dbReference type="Gene3D" id="1.10.287.130">
    <property type="match status" value="1"/>
</dbReference>
<dbReference type="RefSeq" id="WP_103223174.1">
    <property type="nucleotide sequence ID" value="NZ_PPCN01000006.1"/>
</dbReference>
<accession>A0A2S3URU2</accession>
<evidence type="ECO:0000256" key="4">
    <source>
        <dbReference type="ARBA" id="ARBA00022679"/>
    </source>
</evidence>
<evidence type="ECO:0000256" key="6">
    <source>
        <dbReference type="ARBA" id="ARBA00023012"/>
    </source>
</evidence>
<comment type="caution">
    <text evidence="8">The sequence shown here is derived from an EMBL/GenBank/DDBJ whole genome shotgun (WGS) entry which is preliminary data.</text>
</comment>
<dbReference type="AlphaFoldDB" id="A0A2S3URU2"/>
<dbReference type="InterPro" id="IPR050736">
    <property type="entry name" value="Sensor_HK_Regulatory"/>
</dbReference>
<keyword evidence="9" id="KW-1185">Reference proteome</keyword>
<dbReference type="PRINTS" id="PR00344">
    <property type="entry name" value="BCTRLSENSOR"/>
</dbReference>
<dbReference type="InterPro" id="IPR000014">
    <property type="entry name" value="PAS"/>
</dbReference>
<dbReference type="InterPro" id="IPR035965">
    <property type="entry name" value="PAS-like_dom_sf"/>
</dbReference>
<dbReference type="EMBL" id="PPCN01000006">
    <property type="protein sequence ID" value="POF30447.1"/>
    <property type="molecule type" value="Genomic_DNA"/>
</dbReference>
<dbReference type="Pfam" id="PF02518">
    <property type="entry name" value="HATPase_c"/>
    <property type="match status" value="1"/>
</dbReference>
<evidence type="ECO:0000313" key="9">
    <source>
        <dbReference type="Proteomes" id="UP000236959"/>
    </source>
</evidence>
<dbReference type="PANTHER" id="PTHR43711">
    <property type="entry name" value="TWO-COMPONENT HISTIDINE KINASE"/>
    <property type="match status" value="1"/>
</dbReference>
<dbReference type="CDD" id="cd00075">
    <property type="entry name" value="HATPase"/>
    <property type="match status" value="1"/>
</dbReference>
<comment type="catalytic activity">
    <reaction evidence="1">
        <text>ATP + protein L-histidine = ADP + protein N-phospho-L-histidine.</text>
        <dbReference type="EC" id="2.7.13.3"/>
    </reaction>
</comment>
<keyword evidence="3" id="KW-0597">Phosphoprotein</keyword>
<dbReference type="SUPFAM" id="SSF55785">
    <property type="entry name" value="PYP-like sensor domain (PAS domain)"/>
    <property type="match status" value="2"/>
</dbReference>
<dbReference type="PROSITE" id="PS50109">
    <property type="entry name" value="HIS_KIN"/>
    <property type="match status" value="1"/>
</dbReference>
<dbReference type="SUPFAM" id="SSF55874">
    <property type="entry name" value="ATPase domain of HSP90 chaperone/DNA topoisomerase II/histidine kinase"/>
    <property type="match status" value="1"/>
</dbReference>
<dbReference type="FunFam" id="3.30.565.10:FF:000006">
    <property type="entry name" value="Sensor histidine kinase WalK"/>
    <property type="match status" value="1"/>
</dbReference>
<evidence type="ECO:0000256" key="1">
    <source>
        <dbReference type="ARBA" id="ARBA00000085"/>
    </source>
</evidence>
<dbReference type="InterPro" id="IPR005467">
    <property type="entry name" value="His_kinase_dom"/>
</dbReference>
<dbReference type="CDD" id="cd00082">
    <property type="entry name" value="HisKA"/>
    <property type="match status" value="1"/>
</dbReference>
<dbReference type="Pfam" id="PF12860">
    <property type="entry name" value="PAS_7"/>
    <property type="match status" value="2"/>
</dbReference>
<evidence type="ECO:0000256" key="3">
    <source>
        <dbReference type="ARBA" id="ARBA00022553"/>
    </source>
</evidence>
<dbReference type="SMART" id="SM00091">
    <property type="entry name" value="PAS"/>
    <property type="match status" value="2"/>
</dbReference>
<dbReference type="SMART" id="SM00388">
    <property type="entry name" value="HisKA"/>
    <property type="match status" value="1"/>
</dbReference>
<evidence type="ECO:0000259" key="7">
    <source>
        <dbReference type="PROSITE" id="PS50109"/>
    </source>
</evidence>
<evidence type="ECO:0000256" key="5">
    <source>
        <dbReference type="ARBA" id="ARBA00022777"/>
    </source>
</evidence>
<organism evidence="8 9">
    <name type="scientific">Roseibium marinum</name>
    <dbReference type="NCBI Taxonomy" id="281252"/>
    <lineage>
        <taxon>Bacteria</taxon>
        <taxon>Pseudomonadati</taxon>
        <taxon>Pseudomonadota</taxon>
        <taxon>Alphaproteobacteria</taxon>
        <taxon>Hyphomicrobiales</taxon>
        <taxon>Stappiaceae</taxon>
        <taxon>Roseibium</taxon>
    </lineage>
</organism>
<proteinExistence type="predicted"/>
<sequence>MHFIRRDFDPAELLECLVSSAHHGISIIDRDLNLVMINETALNLLELPEGILKDDPRLENVFRYNAERGDYGPGDADVLVQERLDLARLFLPHDFIRTRPDGRILRIQGTPVQSGGFITTYTDVTAEHEQEKALKEARDRLESSLDERSRELGANRDLLRSSINAIKDGFAVTDAQGRVVLANNKMFEIYPQLPACLARKAHVSEVIHSVFPDEPDRDLDELADSQSMWTERQFPDGQWYKITRTRTEDGGLLAVYSDISSYKEQHAVLQSHTDELVRHLRKEKELNEMQREFVSMASHEFRTPLAIIDSNAQRILRKAERLKPEALVERLGNIRDSVERMQYLIDRFLNFSQSQSVGMEIERQSVSLRELVLSVCKRQECIARDHNFQIDVESLPDFMDLDKKLIEQGISNLMSNAVKYSSGQSTIAVIGSEMDGKAVISVRDEGVGIPREEISKIFNRYFRASTSSGIAGTGIGLNLTKMIVQKHGGNIHVESEVGKGTTVTLSLPVISHQATLAQAKAS</sequence>